<reference evidence="4" key="1">
    <citation type="submission" date="2016-11" db="EMBL/GenBank/DDBJ databases">
        <title>Mesorhizobium oceanicum sp. nov., isolated from deep seawater in South China Sea.</title>
        <authorList>
            <person name="Fu G.-Y."/>
        </authorList>
    </citation>
    <scope>NUCLEOTIDE SEQUENCE [LARGE SCALE GENOMIC DNA]</scope>
    <source>
        <strain evidence="4">B7</strain>
    </source>
</reference>
<dbReference type="OrthoDB" id="7205933at2"/>
<keyword evidence="4" id="KW-1185">Reference proteome</keyword>
<accession>A0A1L3SMN4</accession>
<dbReference type="PRINTS" id="PR00946">
    <property type="entry name" value="HGSCAVENGER"/>
</dbReference>
<dbReference type="RefSeq" id="WP_072602017.1">
    <property type="nucleotide sequence ID" value="NZ_CP018171.1"/>
</dbReference>
<keyword evidence="1" id="KW-0479">Metal-binding</keyword>
<name>A0A1L3SMN4_9HYPH</name>
<organism evidence="3 4">
    <name type="scientific">Aquibium oceanicum</name>
    <dbReference type="NCBI Taxonomy" id="1670800"/>
    <lineage>
        <taxon>Bacteria</taxon>
        <taxon>Pseudomonadati</taxon>
        <taxon>Pseudomonadota</taxon>
        <taxon>Alphaproteobacteria</taxon>
        <taxon>Hyphomicrobiales</taxon>
        <taxon>Phyllobacteriaceae</taxon>
        <taxon>Aquibium</taxon>
    </lineage>
</organism>
<evidence type="ECO:0000256" key="1">
    <source>
        <dbReference type="ARBA" id="ARBA00022723"/>
    </source>
</evidence>
<dbReference type="STRING" id="1670800.BSQ44_03790"/>
<feature type="domain" description="HMA" evidence="2">
    <location>
        <begin position="41"/>
        <end position="107"/>
    </location>
</feature>
<sequence length="110" mass="11117">MKRPLILAATLLAVGWLGALGLTAIPSVSAQTAAIQIAAAQSATFAVENMTCALCPVTVKKAMEKVTGVQSVQIDFAARTATVVFDPVVTSVEAIAAASADAGYPAEVRG</sequence>
<dbReference type="PROSITE" id="PS50846">
    <property type="entry name" value="HMA_2"/>
    <property type="match status" value="1"/>
</dbReference>
<dbReference type="SUPFAM" id="SSF55008">
    <property type="entry name" value="HMA, heavy metal-associated domain"/>
    <property type="match status" value="1"/>
</dbReference>
<dbReference type="KEGG" id="meso:BSQ44_03790"/>
<dbReference type="GO" id="GO:0046872">
    <property type="term" value="F:metal ion binding"/>
    <property type="evidence" value="ECO:0007669"/>
    <property type="project" value="UniProtKB-KW"/>
</dbReference>
<dbReference type="AlphaFoldDB" id="A0A1L3SMN4"/>
<dbReference type="InterPro" id="IPR001802">
    <property type="entry name" value="MerP/CopZ"/>
</dbReference>
<dbReference type="EMBL" id="CP018171">
    <property type="protein sequence ID" value="APH70605.1"/>
    <property type="molecule type" value="Genomic_DNA"/>
</dbReference>
<evidence type="ECO:0000313" key="3">
    <source>
        <dbReference type="EMBL" id="APH70605.1"/>
    </source>
</evidence>
<gene>
    <name evidence="3" type="ORF">BSQ44_03790</name>
</gene>
<proteinExistence type="predicted"/>
<dbReference type="FunFam" id="3.30.70.100:FF:000001">
    <property type="entry name" value="ATPase copper transporting beta"/>
    <property type="match status" value="1"/>
</dbReference>
<dbReference type="CDD" id="cd00371">
    <property type="entry name" value="HMA"/>
    <property type="match status" value="1"/>
</dbReference>
<evidence type="ECO:0000259" key="2">
    <source>
        <dbReference type="PROSITE" id="PS50846"/>
    </source>
</evidence>
<dbReference type="Gene3D" id="3.30.70.100">
    <property type="match status" value="1"/>
</dbReference>
<dbReference type="Pfam" id="PF00403">
    <property type="entry name" value="HMA"/>
    <property type="match status" value="1"/>
</dbReference>
<dbReference type="Proteomes" id="UP000182840">
    <property type="component" value="Chromosome"/>
</dbReference>
<evidence type="ECO:0000313" key="4">
    <source>
        <dbReference type="Proteomes" id="UP000182840"/>
    </source>
</evidence>
<dbReference type="InterPro" id="IPR036163">
    <property type="entry name" value="HMA_dom_sf"/>
</dbReference>
<protein>
    <submittedName>
        <fullName evidence="3">Heavy metal transporter</fullName>
    </submittedName>
</protein>
<dbReference type="InterPro" id="IPR006121">
    <property type="entry name" value="HMA_dom"/>
</dbReference>